<gene>
    <name evidence="1" type="ORF">PU648_26100</name>
</gene>
<evidence type="ECO:0000313" key="2">
    <source>
        <dbReference type="Proteomes" id="UP001257627"/>
    </source>
</evidence>
<protein>
    <recommendedName>
        <fullName evidence="3">Ig-like domain-containing protein</fullName>
    </recommendedName>
</protein>
<accession>A0ABU3UPD3</accession>
<proteinExistence type="predicted"/>
<dbReference type="RefSeq" id="WP_316733566.1">
    <property type="nucleotide sequence ID" value="NZ_CP107957.1"/>
</dbReference>
<sequence length="115" mass="12898">MLTSTTPEDLAAAGQSGTYRCWATANPLHDTSSILLGSHEATSPRLALRWLRERTRNVTDQLDMAYAQPGRYWLRNETEHERALAYLTTGTAYQLTLHDENTRYILVAYPPGASS</sequence>
<name>A0ABU3UPD3_9ACTN</name>
<organism evidence="1 2">
    <name type="scientific">Streptomyces mirabilis</name>
    <dbReference type="NCBI Taxonomy" id="68239"/>
    <lineage>
        <taxon>Bacteria</taxon>
        <taxon>Bacillati</taxon>
        <taxon>Actinomycetota</taxon>
        <taxon>Actinomycetes</taxon>
        <taxon>Kitasatosporales</taxon>
        <taxon>Streptomycetaceae</taxon>
        <taxon>Streptomyces</taxon>
    </lineage>
</organism>
<dbReference type="EMBL" id="JARAKF010000001">
    <property type="protein sequence ID" value="MDU8995766.1"/>
    <property type="molecule type" value="Genomic_DNA"/>
</dbReference>
<evidence type="ECO:0008006" key="3">
    <source>
        <dbReference type="Google" id="ProtNLM"/>
    </source>
</evidence>
<comment type="caution">
    <text evidence="1">The sequence shown here is derived from an EMBL/GenBank/DDBJ whole genome shotgun (WGS) entry which is preliminary data.</text>
</comment>
<dbReference type="Proteomes" id="UP001257627">
    <property type="component" value="Unassembled WGS sequence"/>
</dbReference>
<keyword evidence="2" id="KW-1185">Reference proteome</keyword>
<evidence type="ECO:0000313" key="1">
    <source>
        <dbReference type="EMBL" id="MDU8995766.1"/>
    </source>
</evidence>
<reference evidence="1 2" key="1">
    <citation type="submission" date="2023-02" db="EMBL/GenBank/DDBJ databases">
        <authorList>
            <person name="Maleckis M."/>
        </authorList>
    </citation>
    <scope>NUCLEOTIDE SEQUENCE [LARGE SCALE GENOMIC DNA]</scope>
    <source>
        <strain evidence="1 2">P8-A2</strain>
    </source>
</reference>
<dbReference type="GeneID" id="93999658"/>